<accession>A0A0T5XDF7</accession>
<comment type="caution">
    <text evidence="1">The sequence shown here is derived from an EMBL/GenBank/DDBJ whole genome shotgun (WGS) entry which is preliminary data.</text>
</comment>
<protein>
    <submittedName>
        <fullName evidence="1">Uncharacterized protein</fullName>
    </submittedName>
</protein>
<organism evidence="1 2">
    <name type="scientific">Acetomicrobium hydrogeniformans ATCC BAA-1850</name>
    <dbReference type="NCBI Taxonomy" id="592015"/>
    <lineage>
        <taxon>Bacteria</taxon>
        <taxon>Thermotogati</taxon>
        <taxon>Synergistota</taxon>
        <taxon>Synergistia</taxon>
        <taxon>Synergistales</taxon>
        <taxon>Acetomicrobiaceae</taxon>
        <taxon>Acetomicrobium</taxon>
    </lineage>
</organism>
<dbReference type="OrthoDB" id="5372599at2"/>
<dbReference type="AlphaFoldDB" id="A0A0T5XDF7"/>
<evidence type="ECO:0000313" key="1">
    <source>
        <dbReference type="EMBL" id="KRT36337.1"/>
    </source>
</evidence>
<reference evidence="2" key="1">
    <citation type="submission" date="2012-09" db="EMBL/GenBank/DDBJ databases">
        <authorList>
            <person name="Weinstock G."/>
            <person name="Sodergren E."/>
            <person name="Clifton S."/>
            <person name="Fulton L."/>
            <person name="Fulton B."/>
            <person name="Courtney L."/>
            <person name="Fronick C."/>
            <person name="Harrison M."/>
            <person name="Strong C."/>
            <person name="Farmer C."/>
            <person name="Delehaunty K."/>
            <person name="Markovic C."/>
            <person name="Hall O."/>
            <person name="Minx P."/>
            <person name="Tomlinson C."/>
            <person name="Mitreva M."/>
            <person name="Nelson J."/>
            <person name="Hou S."/>
            <person name="Wollam A."/>
            <person name="Pepin K.H."/>
            <person name="Johnson M."/>
            <person name="Bhonagiri V."/>
            <person name="Nash W.E."/>
            <person name="Suruliraj S."/>
            <person name="Warren W."/>
            <person name="Chinwalla A."/>
            <person name="Mardis E.R."/>
            <person name="Wilson R.K."/>
        </authorList>
    </citation>
    <scope>NUCLEOTIDE SEQUENCE [LARGE SCALE GENOMIC DNA]</scope>
    <source>
        <strain evidence="2">OS1</strain>
    </source>
</reference>
<keyword evidence="2" id="KW-1185">Reference proteome</keyword>
<dbReference type="RefSeq" id="WP_009200976.1">
    <property type="nucleotide sequence ID" value="NZ_ACJX03000001.1"/>
</dbReference>
<sequence>MKIQVTLTVEEGKRVIARGISSLPEVNRVMKQGILLLKGGTTVSAVSEDLVGVKLRISGRITERGAVSAEGNVEGPHSIVIRNGKPETADGHLEEIVSQMGPSDLAICGANIIDGDGNAAMMAGRFFGGEPGRILPLLHVEGVPIIVAAGLEKYCPFSLREAMSRCGRNVPDMSMGMSVGLVPIVGKVFSEVDGIYALGATHVTVIGRGGIYEGAGSTTFLIEGDKSWASDFMEYICSIKGTSPSGIEDSLKECLRCGPGAQDHLNCIYKGRMNNV</sequence>
<gene>
    <name evidence="1" type="ORF">HMPREF1705_03615</name>
</gene>
<dbReference type="Proteomes" id="UP000005273">
    <property type="component" value="Unassembled WGS sequence"/>
</dbReference>
<dbReference type="STRING" id="592015.HMPREF1705_03615"/>
<dbReference type="eggNOG" id="ENOG502ZC2Y">
    <property type="taxonomic scope" value="Bacteria"/>
</dbReference>
<dbReference type="EMBL" id="ACJX03000001">
    <property type="protein sequence ID" value="KRT36337.1"/>
    <property type="molecule type" value="Genomic_DNA"/>
</dbReference>
<proteinExistence type="predicted"/>
<evidence type="ECO:0000313" key="2">
    <source>
        <dbReference type="Proteomes" id="UP000005273"/>
    </source>
</evidence>
<name>A0A0T5XDF7_9BACT</name>